<dbReference type="GO" id="GO:0008380">
    <property type="term" value="P:RNA splicing"/>
    <property type="evidence" value="ECO:0007669"/>
    <property type="project" value="UniProtKB-KW"/>
</dbReference>
<feature type="compositionally biased region" description="Acidic residues" evidence="6">
    <location>
        <begin position="10"/>
        <end position="38"/>
    </location>
</feature>
<evidence type="ECO:0000256" key="1">
    <source>
        <dbReference type="ARBA" id="ARBA00004123"/>
    </source>
</evidence>
<sequence>MKLGDHDVLDCDENGQEYYDDEDEDEDEDDGYDVEDEYQENHDDGGDAEIGEKIELSHQEIWDDSELIEAWDMAVKQYKAYHSKTKSSAKTTTISSETTKRKGKAEQASESSSTSKRAKLANGVQHNISEKDEEPTLLTTTTIAPESADMSTQGQGQGPSQSSQGLSSSSSTSDYAVTDRKPSFKKADKPSFTHLQQSRFEEVATATNAKNGSIRTRANTASRPQKNKSGVSPAVSTATTTATTTGSVTAKAVPTTNAAVPPSTRFPVDAATIAYYQQLGQLPTSGIDDEALSNLIMAWYFSGYYTGLYQAQRR</sequence>
<feature type="compositionally biased region" description="Basic and acidic residues" evidence="6">
    <location>
        <begin position="98"/>
        <end position="107"/>
    </location>
</feature>
<feature type="domain" description="Survival Motor Neuron Gemin2-binding" evidence="7">
    <location>
        <begin position="59"/>
        <end position="82"/>
    </location>
</feature>
<keyword evidence="5" id="KW-0539">Nucleus</keyword>
<dbReference type="CDD" id="cd22851">
    <property type="entry name" value="SMN_N"/>
    <property type="match status" value="1"/>
</dbReference>
<keyword evidence="4" id="KW-0508">mRNA splicing</keyword>
<gene>
    <name evidence="8" type="ORF">BGZ65_011825</name>
</gene>
<proteinExistence type="inferred from homology"/>
<dbReference type="Pfam" id="PF20635">
    <property type="entry name" value="SMN_YG-box"/>
    <property type="match status" value="1"/>
</dbReference>
<protein>
    <recommendedName>
        <fullName evidence="7">Survival Motor Neuron Gemin2-binding domain-containing protein</fullName>
    </recommendedName>
</protein>
<feature type="compositionally biased region" description="Basic and acidic residues" evidence="6">
    <location>
        <begin position="39"/>
        <end position="48"/>
    </location>
</feature>
<dbReference type="PANTHER" id="PTHR39267:SF1">
    <property type="entry name" value="SURVIVAL MOTOR NEURON PROTEIN"/>
    <property type="match status" value="1"/>
</dbReference>
<comment type="caution">
    <text evidence="8">The sequence shown here is derived from an EMBL/GenBank/DDBJ whole genome shotgun (WGS) entry which is preliminary data.</text>
</comment>
<dbReference type="InterPro" id="IPR040424">
    <property type="entry name" value="Smn1"/>
</dbReference>
<evidence type="ECO:0000256" key="6">
    <source>
        <dbReference type="SAM" id="MobiDB-lite"/>
    </source>
</evidence>
<keyword evidence="3" id="KW-0507">mRNA processing</keyword>
<evidence type="ECO:0000256" key="2">
    <source>
        <dbReference type="ARBA" id="ARBA00005371"/>
    </source>
</evidence>
<evidence type="ECO:0000256" key="3">
    <source>
        <dbReference type="ARBA" id="ARBA00022664"/>
    </source>
</evidence>
<feature type="region of interest" description="Disordered" evidence="6">
    <location>
        <begin position="81"/>
        <end position="244"/>
    </location>
</feature>
<feature type="compositionally biased region" description="Low complexity" evidence="6">
    <location>
        <begin position="229"/>
        <end position="244"/>
    </location>
</feature>
<evidence type="ECO:0000256" key="4">
    <source>
        <dbReference type="ARBA" id="ARBA00023187"/>
    </source>
</evidence>
<name>A0A9P6MAK1_9FUNG</name>
<dbReference type="PANTHER" id="PTHR39267">
    <property type="entry name" value="SURVIVAL MOTOR NEURON-LIKE PROTEIN 1"/>
    <property type="match status" value="1"/>
</dbReference>
<feature type="region of interest" description="Disordered" evidence="6">
    <location>
        <begin position="1"/>
        <end position="48"/>
    </location>
</feature>
<dbReference type="OrthoDB" id="2447930at2759"/>
<dbReference type="CDD" id="cd22852">
    <property type="entry name" value="SMN_C"/>
    <property type="match status" value="1"/>
</dbReference>
<dbReference type="AlphaFoldDB" id="A0A9P6MAK1"/>
<dbReference type="GO" id="GO:0005634">
    <property type="term" value="C:nucleus"/>
    <property type="evidence" value="ECO:0007669"/>
    <property type="project" value="UniProtKB-SubCell"/>
</dbReference>
<evidence type="ECO:0000256" key="5">
    <source>
        <dbReference type="ARBA" id="ARBA00023242"/>
    </source>
</evidence>
<keyword evidence="9" id="KW-1185">Reference proteome</keyword>
<dbReference type="GO" id="GO:0006397">
    <property type="term" value="P:mRNA processing"/>
    <property type="evidence" value="ECO:0007669"/>
    <property type="project" value="UniProtKB-KW"/>
</dbReference>
<feature type="compositionally biased region" description="Basic and acidic residues" evidence="6">
    <location>
        <begin position="177"/>
        <end position="191"/>
    </location>
</feature>
<feature type="compositionally biased region" description="Low complexity" evidence="6">
    <location>
        <begin position="151"/>
        <end position="173"/>
    </location>
</feature>
<feature type="compositionally biased region" description="Low complexity" evidence="6">
    <location>
        <begin position="88"/>
        <end position="97"/>
    </location>
</feature>
<comment type="similarity">
    <text evidence="2">Belongs to the SMN family.</text>
</comment>
<organism evidence="8 9">
    <name type="scientific">Modicella reniformis</name>
    <dbReference type="NCBI Taxonomy" id="1440133"/>
    <lineage>
        <taxon>Eukaryota</taxon>
        <taxon>Fungi</taxon>
        <taxon>Fungi incertae sedis</taxon>
        <taxon>Mucoromycota</taxon>
        <taxon>Mortierellomycotina</taxon>
        <taxon>Mortierellomycetes</taxon>
        <taxon>Mortierellales</taxon>
        <taxon>Mortierellaceae</taxon>
        <taxon>Modicella</taxon>
    </lineage>
</organism>
<evidence type="ECO:0000313" key="9">
    <source>
        <dbReference type="Proteomes" id="UP000749646"/>
    </source>
</evidence>
<reference evidence="8" key="1">
    <citation type="journal article" date="2020" name="Fungal Divers.">
        <title>Resolving the Mortierellaceae phylogeny through synthesis of multi-gene phylogenetics and phylogenomics.</title>
        <authorList>
            <person name="Vandepol N."/>
            <person name="Liber J."/>
            <person name="Desiro A."/>
            <person name="Na H."/>
            <person name="Kennedy M."/>
            <person name="Barry K."/>
            <person name="Grigoriev I.V."/>
            <person name="Miller A.N."/>
            <person name="O'Donnell K."/>
            <person name="Stajich J.E."/>
            <person name="Bonito G."/>
        </authorList>
    </citation>
    <scope>NUCLEOTIDE SEQUENCE</scope>
    <source>
        <strain evidence="8">MES-2147</strain>
    </source>
</reference>
<comment type="subcellular location">
    <subcellularLocation>
        <location evidence="1">Nucleus</location>
    </subcellularLocation>
</comment>
<evidence type="ECO:0000259" key="7">
    <source>
        <dbReference type="Pfam" id="PF20636"/>
    </source>
</evidence>
<accession>A0A9P6MAK1</accession>
<dbReference type="Proteomes" id="UP000749646">
    <property type="component" value="Unassembled WGS sequence"/>
</dbReference>
<dbReference type="InterPro" id="IPR049481">
    <property type="entry name" value="SMN_G2-BD"/>
</dbReference>
<dbReference type="EMBL" id="JAAAHW010003327">
    <property type="protein sequence ID" value="KAF9985067.1"/>
    <property type="molecule type" value="Genomic_DNA"/>
</dbReference>
<dbReference type="Pfam" id="PF20636">
    <property type="entry name" value="SMN_G2-BD"/>
    <property type="match status" value="1"/>
</dbReference>
<evidence type="ECO:0000313" key="8">
    <source>
        <dbReference type="EMBL" id="KAF9985067.1"/>
    </source>
</evidence>
<feature type="compositionally biased region" description="Polar residues" evidence="6">
    <location>
        <begin position="205"/>
        <end position="228"/>
    </location>
</feature>
<dbReference type="InterPro" id="IPR047313">
    <property type="entry name" value="SMN_C"/>
</dbReference>